<keyword evidence="3" id="KW-0809">Transit peptide</keyword>
<evidence type="ECO:0000313" key="12">
    <source>
        <dbReference type="Proteomes" id="UP000076420"/>
    </source>
</evidence>
<dbReference type="InterPro" id="IPR015797">
    <property type="entry name" value="NUDIX_hydrolase-like_dom_sf"/>
</dbReference>
<comment type="subcellular location">
    <subcellularLocation>
        <location evidence="1">Mitochondrion</location>
    </subcellularLocation>
</comment>
<evidence type="ECO:0000256" key="9">
    <source>
        <dbReference type="SAM" id="MobiDB-lite"/>
    </source>
</evidence>
<dbReference type="InterPro" id="IPR021757">
    <property type="entry name" value="Ribosomal_mL46_N"/>
</dbReference>
<evidence type="ECO:0000259" key="10">
    <source>
        <dbReference type="Pfam" id="PF11788"/>
    </source>
</evidence>
<protein>
    <recommendedName>
        <fullName evidence="7">Large ribosomal subunit protein mL46</fullName>
    </recommendedName>
    <alternativeName>
        <fullName evidence="8">39S ribosomal protein L46, mitochondrial</fullName>
    </alternativeName>
</protein>
<dbReference type="EnsemblMetazoa" id="BGLB022490-RA">
    <property type="protein sequence ID" value="BGLB022490-PA"/>
    <property type="gene ID" value="BGLB022490"/>
</dbReference>
<dbReference type="GO" id="GO:0003735">
    <property type="term" value="F:structural constituent of ribosome"/>
    <property type="evidence" value="ECO:0007669"/>
    <property type="project" value="InterPro"/>
</dbReference>
<dbReference type="OrthoDB" id="194611at2759"/>
<dbReference type="VEuPathDB" id="VectorBase:BGLAX_045451"/>
<comment type="similarity">
    <text evidence="2">Belongs to the mitochondrion-specific ribosomal protein mL46 family.</text>
</comment>
<evidence type="ECO:0000256" key="6">
    <source>
        <dbReference type="ARBA" id="ARBA00023274"/>
    </source>
</evidence>
<organism evidence="11 12">
    <name type="scientific">Biomphalaria glabrata</name>
    <name type="common">Bloodfluke planorb</name>
    <name type="synonym">Freshwater snail</name>
    <dbReference type="NCBI Taxonomy" id="6526"/>
    <lineage>
        <taxon>Eukaryota</taxon>
        <taxon>Metazoa</taxon>
        <taxon>Spiralia</taxon>
        <taxon>Lophotrochozoa</taxon>
        <taxon>Mollusca</taxon>
        <taxon>Gastropoda</taxon>
        <taxon>Heterobranchia</taxon>
        <taxon>Euthyneura</taxon>
        <taxon>Panpulmonata</taxon>
        <taxon>Hygrophila</taxon>
        <taxon>Lymnaeoidea</taxon>
        <taxon>Planorbidae</taxon>
        <taxon>Biomphalaria</taxon>
    </lineage>
</organism>
<name>A0A2C9KQS2_BIOGL</name>
<keyword evidence="6" id="KW-0687">Ribonucleoprotein</keyword>
<dbReference type="GO" id="GO:0005743">
    <property type="term" value="C:mitochondrial inner membrane"/>
    <property type="evidence" value="ECO:0007669"/>
    <property type="project" value="UniProtKB-ARBA"/>
</dbReference>
<accession>A0A2C9KQS2</accession>
<keyword evidence="5" id="KW-0496">Mitochondrion</keyword>
<evidence type="ECO:0000256" key="4">
    <source>
        <dbReference type="ARBA" id="ARBA00022980"/>
    </source>
</evidence>
<sequence>MALRHRHVIKTLSMSSRLKLLQNSGTKKFESKQLSTAHPKNLIGAVCIERYPVITATKTKLEERFSNLLSQIELEKSHYSDHEVRLMREKKNVKSKTDEEETHAEAQTGLDLEDKWDAELKAFQPASRETEADRKKDRQSLERQLDSCLYLVIKQNINGKDHWILPQISWQEGENLRQTAERALASICGNIKATFLGNAPCGVAKFEPDKIFFFKAWYRDGQVILNKDFAKDYLWLTRNELSQYCFPTYSKNIKKFIPPF</sequence>
<dbReference type="STRING" id="6526.A0A2C9KQS2"/>
<dbReference type="Proteomes" id="UP000076420">
    <property type="component" value="Unassembled WGS sequence"/>
</dbReference>
<dbReference type="InterPro" id="IPR040008">
    <property type="entry name" value="Ribosomal_mL46"/>
</dbReference>
<dbReference type="KEGG" id="bgt:106078922"/>
<evidence type="ECO:0000256" key="3">
    <source>
        <dbReference type="ARBA" id="ARBA00022946"/>
    </source>
</evidence>
<dbReference type="CDD" id="cd04661">
    <property type="entry name" value="NUDIX_MRP_L46"/>
    <property type="match status" value="1"/>
</dbReference>
<dbReference type="AlphaFoldDB" id="A0A2C9KQS2"/>
<feature type="domain" description="Large ribosomal subunit protein mL46 N-terminal" evidence="10">
    <location>
        <begin position="41"/>
        <end position="133"/>
    </location>
</feature>
<evidence type="ECO:0000256" key="2">
    <source>
        <dbReference type="ARBA" id="ARBA00009070"/>
    </source>
</evidence>
<proteinExistence type="inferred from homology"/>
<evidence type="ECO:0000256" key="8">
    <source>
        <dbReference type="ARBA" id="ARBA00035534"/>
    </source>
</evidence>
<evidence type="ECO:0000256" key="7">
    <source>
        <dbReference type="ARBA" id="ARBA00035190"/>
    </source>
</evidence>
<dbReference type="PANTHER" id="PTHR13124:SF12">
    <property type="entry name" value="LARGE RIBOSOMAL SUBUNIT PROTEIN ML46"/>
    <property type="match status" value="1"/>
</dbReference>
<dbReference type="InterPro" id="IPR033650">
    <property type="entry name" value="Ribosomal_mL46_NUDIX"/>
</dbReference>
<evidence type="ECO:0000256" key="1">
    <source>
        <dbReference type="ARBA" id="ARBA00004173"/>
    </source>
</evidence>
<evidence type="ECO:0000313" key="11">
    <source>
        <dbReference type="EnsemblMetazoa" id="BGLB022490-PA"/>
    </source>
</evidence>
<dbReference type="Pfam" id="PF11788">
    <property type="entry name" value="MRP-L46"/>
    <property type="match status" value="1"/>
</dbReference>
<dbReference type="PANTHER" id="PTHR13124">
    <property type="entry name" value="39S RIBOSOMAL PROTEIN L46, MITOCHONDRIAL PRECURSOR-RELATED"/>
    <property type="match status" value="1"/>
</dbReference>
<keyword evidence="4" id="KW-0689">Ribosomal protein</keyword>
<reference evidence="11" key="1">
    <citation type="submission" date="2020-05" db="UniProtKB">
        <authorList>
            <consortium name="EnsemblMetazoa"/>
        </authorList>
    </citation>
    <scope>IDENTIFICATION</scope>
    <source>
        <strain evidence="11">BB02</strain>
    </source>
</reference>
<dbReference type="FunFam" id="3.90.79.10:FF:000018">
    <property type="entry name" value="39S ribosomal protein L46, mitochondrial"/>
    <property type="match status" value="1"/>
</dbReference>
<evidence type="ECO:0000256" key="5">
    <source>
        <dbReference type="ARBA" id="ARBA00023128"/>
    </source>
</evidence>
<dbReference type="Gene3D" id="3.90.79.10">
    <property type="entry name" value="Nucleoside Triphosphate Pyrophosphohydrolase"/>
    <property type="match status" value="1"/>
</dbReference>
<feature type="region of interest" description="Disordered" evidence="9">
    <location>
        <begin position="90"/>
        <end position="109"/>
    </location>
</feature>
<dbReference type="GO" id="GO:0005762">
    <property type="term" value="C:mitochondrial large ribosomal subunit"/>
    <property type="evidence" value="ECO:0007669"/>
    <property type="project" value="TreeGrafter"/>
</dbReference>
<dbReference type="SUPFAM" id="SSF55811">
    <property type="entry name" value="Nudix"/>
    <property type="match status" value="1"/>
</dbReference>
<dbReference type="VEuPathDB" id="VectorBase:BGLB022490"/>
<gene>
    <name evidence="11" type="primary">106078922</name>
</gene>